<evidence type="ECO:0000313" key="2">
    <source>
        <dbReference type="Proteomes" id="UP000789570"/>
    </source>
</evidence>
<protein>
    <submittedName>
        <fullName evidence="1">14683_t:CDS:1</fullName>
    </submittedName>
</protein>
<feature type="non-terminal residue" evidence="1">
    <location>
        <position position="1"/>
    </location>
</feature>
<proteinExistence type="predicted"/>
<comment type="caution">
    <text evidence="1">The sequence shown here is derived from an EMBL/GenBank/DDBJ whole genome shotgun (WGS) entry which is preliminary data.</text>
</comment>
<dbReference type="AlphaFoldDB" id="A0A9N9IL45"/>
<sequence>LFEVIENLSKQPVKFYHINNTSCECILRDLDAGQAKELGLALAKRDYSKD</sequence>
<dbReference type="EMBL" id="CAJVPQ010014669">
    <property type="protein sequence ID" value="CAG8740210.1"/>
    <property type="molecule type" value="Genomic_DNA"/>
</dbReference>
<dbReference type="Proteomes" id="UP000789570">
    <property type="component" value="Unassembled WGS sequence"/>
</dbReference>
<keyword evidence="2" id="KW-1185">Reference proteome</keyword>
<gene>
    <name evidence="1" type="ORF">FCALED_LOCUS15561</name>
</gene>
<reference evidence="1" key="1">
    <citation type="submission" date="2021-06" db="EMBL/GenBank/DDBJ databases">
        <authorList>
            <person name="Kallberg Y."/>
            <person name="Tangrot J."/>
            <person name="Rosling A."/>
        </authorList>
    </citation>
    <scope>NUCLEOTIDE SEQUENCE</scope>
    <source>
        <strain evidence="1">UK204</strain>
    </source>
</reference>
<name>A0A9N9IL45_9GLOM</name>
<accession>A0A9N9IL45</accession>
<dbReference type="OrthoDB" id="2380227at2759"/>
<evidence type="ECO:0000313" key="1">
    <source>
        <dbReference type="EMBL" id="CAG8740210.1"/>
    </source>
</evidence>
<organism evidence="1 2">
    <name type="scientific">Funneliformis caledonium</name>
    <dbReference type="NCBI Taxonomy" id="1117310"/>
    <lineage>
        <taxon>Eukaryota</taxon>
        <taxon>Fungi</taxon>
        <taxon>Fungi incertae sedis</taxon>
        <taxon>Mucoromycota</taxon>
        <taxon>Glomeromycotina</taxon>
        <taxon>Glomeromycetes</taxon>
        <taxon>Glomerales</taxon>
        <taxon>Glomeraceae</taxon>
        <taxon>Funneliformis</taxon>
    </lineage>
</organism>